<reference evidence="2" key="2">
    <citation type="submission" date="2025-09" db="UniProtKB">
        <authorList>
            <consortium name="Ensembl"/>
        </authorList>
    </citation>
    <scope>IDENTIFICATION</scope>
</reference>
<dbReference type="AlphaFoldDB" id="A0A8C5LEE4"/>
<gene>
    <name evidence="2" type="primary">Bptf</name>
</gene>
<feature type="region of interest" description="Disordered" evidence="1">
    <location>
        <begin position="88"/>
        <end position="118"/>
    </location>
</feature>
<dbReference type="GO" id="GO:0006357">
    <property type="term" value="P:regulation of transcription by RNA polymerase II"/>
    <property type="evidence" value="ECO:0007669"/>
    <property type="project" value="InterPro"/>
</dbReference>
<dbReference type="PANTHER" id="PTHR45975">
    <property type="entry name" value="NUCLEOSOME-REMODELING FACTOR SUBUNIT BPTF"/>
    <property type="match status" value="1"/>
</dbReference>
<name>A0A8C5LEE4_JACJA</name>
<accession>A0A8C5LEE4</accession>
<dbReference type="GeneTree" id="ENSGT00940000154830"/>
<protein>
    <submittedName>
        <fullName evidence="2">Bromodomain PHD finger transcription factor</fullName>
    </submittedName>
</protein>
<dbReference type="GO" id="GO:0000978">
    <property type="term" value="F:RNA polymerase II cis-regulatory region sequence-specific DNA binding"/>
    <property type="evidence" value="ECO:0007669"/>
    <property type="project" value="TreeGrafter"/>
</dbReference>
<feature type="compositionally biased region" description="Low complexity" evidence="1">
    <location>
        <begin position="99"/>
        <end position="118"/>
    </location>
</feature>
<dbReference type="PANTHER" id="PTHR45975:SF2">
    <property type="entry name" value="NUCLEOSOME-REMODELING FACTOR SUBUNIT BPTF"/>
    <property type="match status" value="1"/>
</dbReference>
<dbReference type="GO" id="GO:0016589">
    <property type="term" value="C:NURF complex"/>
    <property type="evidence" value="ECO:0007669"/>
    <property type="project" value="InterPro"/>
</dbReference>
<reference evidence="2" key="1">
    <citation type="submission" date="2025-08" db="UniProtKB">
        <authorList>
            <consortium name="Ensembl"/>
        </authorList>
    </citation>
    <scope>IDENTIFICATION</scope>
</reference>
<sequence length="288" mass="30249">VGPYGIRSEYCVRKIICPIGVPEAPKETPTPQRKGLRSSALRPKRPETPKQTGPVIIETWVAEEELDLWEIRAFAERVEKEKAQAVEQQAKKRMEQQKPAAIIASATSPTSSAAATSPAQKVVVAPLSGSVTPGTKMVLATKVASPAAVTFQQNKNFHQTFATWVKQGQSNSATSTAATPATTIASTGQTFQITGSPVTMAGKVITKLPLPANSKIVAVNVPATQGGVVQVQQKVLGIIPSSTGTSQQTFTSFQPRTATVTIRPNTAASGAASSPSQVITGPQIRPGM</sequence>
<proteinExistence type="predicted"/>
<organism evidence="2 3">
    <name type="scientific">Jaculus jaculus</name>
    <name type="common">Lesser Egyptian jerboa</name>
    <dbReference type="NCBI Taxonomy" id="51337"/>
    <lineage>
        <taxon>Eukaryota</taxon>
        <taxon>Metazoa</taxon>
        <taxon>Chordata</taxon>
        <taxon>Craniata</taxon>
        <taxon>Vertebrata</taxon>
        <taxon>Euteleostomi</taxon>
        <taxon>Mammalia</taxon>
        <taxon>Eutheria</taxon>
        <taxon>Euarchontoglires</taxon>
        <taxon>Glires</taxon>
        <taxon>Rodentia</taxon>
        <taxon>Myomorpha</taxon>
        <taxon>Dipodoidea</taxon>
        <taxon>Dipodidae</taxon>
        <taxon>Dipodinae</taxon>
        <taxon>Jaculus</taxon>
    </lineage>
</organism>
<feature type="compositionally biased region" description="Polar residues" evidence="1">
    <location>
        <begin position="266"/>
        <end position="280"/>
    </location>
</feature>
<dbReference type="Ensembl" id="ENSJJAT00000028438.1">
    <property type="protein sequence ID" value="ENSJJAP00000021879.1"/>
    <property type="gene ID" value="ENSJJAG00000022061.1"/>
</dbReference>
<evidence type="ECO:0000313" key="3">
    <source>
        <dbReference type="Proteomes" id="UP000694385"/>
    </source>
</evidence>
<feature type="region of interest" description="Disordered" evidence="1">
    <location>
        <begin position="21"/>
        <end position="51"/>
    </location>
</feature>
<feature type="region of interest" description="Disordered" evidence="1">
    <location>
        <begin position="266"/>
        <end position="288"/>
    </location>
</feature>
<dbReference type="InterPro" id="IPR038028">
    <property type="entry name" value="BPTF"/>
</dbReference>
<evidence type="ECO:0000313" key="2">
    <source>
        <dbReference type="Ensembl" id="ENSJJAP00000021879.1"/>
    </source>
</evidence>
<keyword evidence="3" id="KW-1185">Reference proteome</keyword>
<evidence type="ECO:0000256" key="1">
    <source>
        <dbReference type="SAM" id="MobiDB-lite"/>
    </source>
</evidence>
<dbReference type="Proteomes" id="UP000694385">
    <property type="component" value="Unassembled WGS sequence"/>
</dbReference>